<feature type="domain" description="Antitoxin SocA-like Panacea" evidence="1">
    <location>
        <begin position="31"/>
        <end position="125"/>
    </location>
</feature>
<dbReference type="KEGG" id="apac:S7S_16675"/>
<evidence type="ECO:0000313" key="2">
    <source>
        <dbReference type="EMBL" id="AJD49747.1"/>
    </source>
</evidence>
<organism evidence="2 3">
    <name type="scientific">Isoalcanivorax pacificus W11-5</name>
    <dbReference type="NCBI Taxonomy" id="391936"/>
    <lineage>
        <taxon>Bacteria</taxon>
        <taxon>Pseudomonadati</taxon>
        <taxon>Pseudomonadota</taxon>
        <taxon>Gammaproteobacteria</taxon>
        <taxon>Oceanospirillales</taxon>
        <taxon>Alcanivoracaceae</taxon>
        <taxon>Isoalcanivorax</taxon>
    </lineage>
</organism>
<evidence type="ECO:0000313" key="3">
    <source>
        <dbReference type="Proteomes" id="UP000006764"/>
    </source>
</evidence>
<name>A0A0B4XTY2_9GAMM</name>
<dbReference type="AlphaFoldDB" id="A0A0B4XTY2"/>
<accession>A0A0B4XTY2</accession>
<sequence length="148" mass="17125">MSNISAVDVAKYFLVRDDREDAETGISNLKLQKLLYYAQGFHLAIFDKPLFSQNIEAWAHGPVVPSVYHDYKQHGKSAIPAPEDFSPEESFTDEQLEFLNEVYEVFGQFSAWKLRNMTHEEAPWQDYEEVAGTIPQADLKTYFKTRIK</sequence>
<dbReference type="RefSeq" id="WP_008733086.1">
    <property type="nucleotide sequence ID" value="NZ_CP004387.1"/>
</dbReference>
<dbReference type="Proteomes" id="UP000006764">
    <property type="component" value="Chromosome"/>
</dbReference>
<evidence type="ECO:0000259" key="1">
    <source>
        <dbReference type="Pfam" id="PF13274"/>
    </source>
</evidence>
<dbReference type="EMBL" id="CP004387">
    <property type="protein sequence ID" value="AJD49747.1"/>
    <property type="molecule type" value="Genomic_DNA"/>
</dbReference>
<gene>
    <name evidence="2" type="ORF">S7S_16675</name>
</gene>
<keyword evidence="3" id="KW-1185">Reference proteome</keyword>
<proteinExistence type="predicted"/>
<dbReference type="HOGENOM" id="CLU_110683_4_0_6"/>
<dbReference type="Pfam" id="PF13274">
    <property type="entry name" value="SocA_Panacea"/>
    <property type="match status" value="1"/>
</dbReference>
<dbReference type="OrthoDB" id="9799173at2"/>
<reference evidence="2 3" key="1">
    <citation type="journal article" date="2012" name="J. Bacteriol.">
        <title>Genome sequence of an alkane-degrading bacterium, Alcanivorax pacificus type strain W11-5, isolated from deep sea sediment.</title>
        <authorList>
            <person name="Lai Q."/>
            <person name="Shao Z."/>
        </authorList>
    </citation>
    <scope>NUCLEOTIDE SEQUENCE [LARGE SCALE GENOMIC DNA]</scope>
    <source>
        <strain evidence="2 3">W11-5</strain>
    </source>
</reference>
<dbReference type="InterPro" id="IPR025272">
    <property type="entry name" value="SocA_Panacea"/>
</dbReference>
<protein>
    <submittedName>
        <fullName evidence="2">Phage-associated protein</fullName>
    </submittedName>
</protein>